<name>A0AA89C9T1_PINIB</name>
<comment type="caution">
    <text evidence="1">The sequence shown here is derived from an EMBL/GenBank/DDBJ whole genome shotgun (WGS) entry which is preliminary data.</text>
</comment>
<dbReference type="EMBL" id="VSWD01000005">
    <property type="protein sequence ID" value="KAK3101417.1"/>
    <property type="molecule type" value="Genomic_DNA"/>
</dbReference>
<evidence type="ECO:0000313" key="2">
    <source>
        <dbReference type="Proteomes" id="UP001186944"/>
    </source>
</evidence>
<dbReference type="Proteomes" id="UP001186944">
    <property type="component" value="Unassembled WGS sequence"/>
</dbReference>
<keyword evidence="2" id="KW-1185">Reference proteome</keyword>
<dbReference type="AlphaFoldDB" id="A0AA89C9T1"/>
<gene>
    <name evidence="1" type="ORF">FSP39_003401</name>
</gene>
<sequence length="249" mass="26726">MQAGDAYSSWAPGLTLILGVRFFSYGGVPTQEDITMTPDSSPEMTKKSWFGSLMGFDREEHHLILAQDKPLSQVKADLVHALLSTADLSHSVVSTTFRAEYRRSRRSGTSSILSRNVRFQVDISPAHANMGPDCTMFCLTFTLISVEIRSAFGGGSNSAAVAVTNTVNPTTIPPPLVQTTTAGIPTTTTTTDNHITTTKLNVATTEPETTTVVPYTTIPVAATTESVCPSVSVPSSTLPMIFFLIQHPD</sequence>
<organism evidence="1 2">
    <name type="scientific">Pinctada imbricata</name>
    <name type="common">Atlantic pearl-oyster</name>
    <name type="synonym">Pinctada martensii</name>
    <dbReference type="NCBI Taxonomy" id="66713"/>
    <lineage>
        <taxon>Eukaryota</taxon>
        <taxon>Metazoa</taxon>
        <taxon>Spiralia</taxon>
        <taxon>Lophotrochozoa</taxon>
        <taxon>Mollusca</taxon>
        <taxon>Bivalvia</taxon>
        <taxon>Autobranchia</taxon>
        <taxon>Pteriomorphia</taxon>
        <taxon>Pterioida</taxon>
        <taxon>Pterioidea</taxon>
        <taxon>Pteriidae</taxon>
        <taxon>Pinctada</taxon>
    </lineage>
</organism>
<protein>
    <submittedName>
        <fullName evidence="1">Uncharacterized protein</fullName>
    </submittedName>
</protein>
<evidence type="ECO:0000313" key="1">
    <source>
        <dbReference type="EMBL" id="KAK3101417.1"/>
    </source>
</evidence>
<accession>A0AA89C9T1</accession>
<proteinExistence type="predicted"/>
<reference evidence="1" key="1">
    <citation type="submission" date="2019-08" db="EMBL/GenBank/DDBJ databases">
        <title>The improved chromosome-level genome for the pearl oyster Pinctada fucata martensii using PacBio sequencing and Hi-C.</title>
        <authorList>
            <person name="Zheng Z."/>
        </authorList>
    </citation>
    <scope>NUCLEOTIDE SEQUENCE</scope>
    <source>
        <strain evidence="1">ZZ-2019</strain>
        <tissue evidence="1">Adductor muscle</tissue>
    </source>
</reference>
<dbReference type="Pfam" id="PF21122">
    <property type="entry name" value="KA1_BRSK"/>
    <property type="match status" value="1"/>
</dbReference>